<reference evidence="1 2" key="1">
    <citation type="journal article" date="2018" name="Evol. Lett.">
        <title>Horizontal gene cluster transfer increased hallucinogenic mushroom diversity.</title>
        <authorList>
            <person name="Reynolds H.T."/>
            <person name="Vijayakumar V."/>
            <person name="Gluck-Thaler E."/>
            <person name="Korotkin H.B."/>
            <person name="Matheny P.B."/>
            <person name="Slot J.C."/>
        </authorList>
    </citation>
    <scope>NUCLEOTIDE SEQUENCE [LARGE SCALE GENOMIC DNA]</scope>
    <source>
        <strain evidence="1 2">2631</strain>
    </source>
</reference>
<dbReference type="Proteomes" id="UP000283269">
    <property type="component" value="Unassembled WGS sequence"/>
</dbReference>
<evidence type="ECO:0000313" key="1">
    <source>
        <dbReference type="EMBL" id="PPQ81356.1"/>
    </source>
</evidence>
<keyword evidence="2" id="KW-1185">Reference proteome</keyword>
<accession>A0A409WSA4</accession>
<protein>
    <submittedName>
        <fullName evidence="1">Uncharacterized protein</fullName>
    </submittedName>
</protein>
<dbReference type="STRING" id="93625.A0A409WSA4"/>
<organism evidence="1 2">
    <name type="scientific">Psilocybe cyanescens</name>
    <dbReference type="NCBI Taxonomy" id="93625"/>
    <lineage>
        <taxon>Eukaryota</taxon>
        <taxon>Fungi</taxon>
        <taxon>Dikarya</taxon>
        <taxon>Basidiomycota</taxon>
        <taxon>Agaricomycotina</taxon>
        <taxon>Agaricomycetes</taxon>
        <taxon>Agaricomycetidae</taxon>
        <taxon>Agaricales</taxon>
        <taxon>Agaricineae</taxon>
        <taxon>Strophariaceae</taxon>
        <taxon>Psilocybe</taxon>
    </lineage>
</organism>
<proteinExistence type="predicted"/>
<gene>
    <name evidence="1" type="ORF">CVT25_015466</name>
</gene>
<evidence type="ECO:0000313" key="2">
    <source>
        <dbReference type="Proteomes" id="UP000283269"/>
    </source>
</evidence>
<sequence>MIAITTEIVFPVTTFPCLVTVYVDFPRKVETLGCFDNLTLPAIEYITILYCEGNLMPCLIRVLSNSSSHLLALTPSLLVLNAVLSATDAGIRNLALGYQHGPLVTRLEICELYTAETSSGGVAKALNLLAASLTAIPR</sequence>
<dbReference type="InParanoid" id="A0A409WSA4"/>
<dbReference type="AlphaFoldDB" id="A0A409WSA4"/>
<dbReference type="EMBL" id="NHYD01003262">
    <property type="protein sequence ID" value="PPQ81356.1"/>
    <property type="molecule type" value="Genomic_DNA"/>
</dbReference>
<name>A0A409WSA4_PSICY</name>
<comment type="caution">
    <text evidence="1">The sequence shown here is derived from an EMBL/GenBank/DDBJ whole genome shotgun (WGS) entry which is preliminary data.</text>
</comment>